<feature type="compositionally biased region" description="Basic and acidic residues" evidence="1">
    <location>
        <begin position="22"/>
        <end position="35"/>
    </location>
</feature>
<keyword evidence="3" id="KW-1185">Reference proteome</keyword>
<gene>
    <name evidence="2" type="ORF">PG996_003694</name>
</gene>
<organism evidence="2 3">
    <name type="scientific">Apiospora saccharicola</name>
    <dbReference type="NCBI Taxonomy" id="335842"/>
    <lineage>
        <taxon>Eukaryota</taxon>
        <taxon>Fungi</taxon>
        <taxon>Dikarya</taxon>
        <taxon>Ascomycota</taxon>
        <taxon>Pezizomycotina</taxon>
        <taxon>Sordariomycetes</taxon>
        <taxon>Xylariomycetidae</taxon>
        <taxon>Amphisphaeriales</taxon>
        <taxon>Apiosporaceae</taxon>
        <taxon>Apiospora</taxon>
    </lineage>
</organism>
<dbReference type="EMBL" id="JAQQWM010000002">
    <property type="protein sequence ID" value="KAK8077524.1"/>
    <property type="molecule type" value="Genomic_DNA"/>
</dbReference>
<accession>A0ABR1W5T3</accession>
<dbReference type="Proteomes" id="UP001446871">
    <property type="component" value="Unassembled WGS sequence"/>
</dbReference>
<sequence>MAPPFARVRCAGKASATLLDEHATDTKLHKPEPKIAKTKASGSRRHWYERKDAPKVWQRRRLSIESTASDAVPLRLTEK</sequence>
<comment type="caution">
    <text evidence="2">The sequence shown here is derived from an EMBL/GenBank/DDBJ whole genome shotgun (WGS) entry which is preliminary data.</text>
</comment>
<protein>
    <submittedName>
        <fullName evidence="2">Uncharacterized protein</fullName>
    </submittedName>
</protein>
<evidence type="ECO:0000313" key="2">
    <source>
        <dbReference type="EMBL" id="KAK8077524.1"/>
    </source>
</evidence>
<evidence type="ECO:0000256" key="1">
    <source>
        <dbReference type="SAM" id="MobiDB-lite"/>
    </source>
</evidence>
<proteinExistence type="predicted"/>
<name>A0ABR1W5T3_9PEZI</name>
<feature type="region of interest" description="Disordered" evidence="1">
    <location>
        <begin position="22"/>
        <end position="46"/>
    </location>
</feature>
<reference evidence="2 3" key="1">
    <citation type="submission" date="2023-01" db="EMBL/GenBank/DDBJ databases">
        <title>Analysis of 21 Apiospora genomes using comparative genomics revels a genus with tremendous synthesis potential of carbohydrate active enzymes and secondary metabolites.</title>
        <authorList>
            <person name="Sorensen T."/>
        </authorList>
    </citation>
    <scope>NUCLEOTIDE SEQUENCE [LARGE SCALE GENOMIC DNA]</scope>
    <source>
        <strain evidence="2 3">CBS 83171</strain>
    </source>
</reference>
<evidence type="ECO:0000313" key="3">
    <source>
        <dbReference type="Proteomes" id="UP001446871"/>
    </source>
</evidence>